<evidence type="ECO:0000313" key="3">
    <source>
        <dbReference type="Proteomes" id="UP000628840"/>
    </source>
</evidence>
<evidence type="ECO:0000256" key="1">
    <source>
        <dbReference type="SAM" id="Phobius"/>
    </source>
</evidence>
<dbReference type="OrthoDB" id="50040at2157"/>
<sequence>MTETLDKQAAHRRGVTVTTVACLSGVAAGVVSNVVAAGATDQVGVLPLLAALALNLGAVRLLGVDVEGFSTKDHLYTAFMTFCLWFVSWGILLSTA</sequence>
<dbReference type="EMBL" id="BMPF01000002">
    <property type="protein sequence ID" value="GGL34476.1"/>
    <property type="molecule type" value="Genomic_DNA"/>
</dbReference>
<keyword evidence="1" id="KW-0472">Membrane</keyword>
<dbReference type="AlphaFoldDB" id="A0A830EVR6"/>
<feature type="transmembrane region" description="Helical" evidence="1">
    <location>
        <begin position="45"/>
        <end position="63"/>
    </location>
</feature>
<dbReference type="Pfam" id="PF19094">
    <property type="entry name" value="EMC6_arch"/>
    <property type="match status" value="1"/>
</dbReference>
<dbReference type="RefSeq" id="WP_188882840.1">
    <property type="nucleotide sequence ID" value="NZ_BMPF01000002.1"/>
</dbReference>
<feature type="transmembrane region" description="Helical" evidence="1">
    <location>
        <begin position="15"/>
        <end position="39"/>
    </location>
</feature>
<accession>A0A830EVR6</accession>
<dbReference type="InterPro" id="IPR043941">
    <property type="entry name" value="EMC6-arch"/>
</dbReference>
<evidence type="ECO:0000313" key="2">
    <source>
        <dbReference type="EMBL" id="GGL34476.1"/>
    </source>
</evidence>
<name>A0A830EVR6_9EURY</name>
<keyword evidence="3" id="KW-1185">Reference proteome</keyword>
<keyword evidence="1" id="KW-1133">Transmembrane helix</keyword>
<reference evidence="2 3" key="1">
    <citation type="journal article" date="2019" name="Int. J. Syst. Evol. Microbiol.">
        <title>The Global Catalogue of Microorganisms (GCM) 10K type strain sequencing project: providing services to taxonomists for standard genome sequencing and annotation.</title>
        <authorList>
            <consortium name="The Broad Institute Genomics Platform"/>
            <consortium name="The Broad Institute Genome Sequencing Center for Infectious Disease"/>
            <person name="Wu L."/>
            <person name="Ma J."/>
        </authorList>
    </citation>
    <scope>NUCLEOTIDE SEQUENCE [LARGE SCALE GENOMIC DNA]</scope>
    <source>
        <strain evidence="2 3">JCM 19585</strain>
    </source>
</reference>
<protein>
    <submittedName>
        <fullName evidence="2">Uncharacterized protein</fullName>
    </submittedName>
</protein>
<dbReference type="Proteomes" id="UP000628840">
    <property type="component" value="Unassembled WGS sequence"/>
</dbReference>
<comment type="caution">
    <text evidence="2">The sequence shown here is derived from an EMBL/GenBank/DDBJ whole genome shotgun (WGS) entry which is preliminary data.</text>
</comment>
<keyword evidence="1" id="KW-0812">Transmembrane</keyword>
<feature type="transmembrane region" description="Helical" evidence="1">
    <location>
        <begin position="75"/>
        <end position="93"/>
    </location>
</feature>
<gene>
    <name evidence="2" type="ORF">GCM10009037_17640</name>
</gene>
<proteinExistence type="predicted"/>
<organism evidence="2 3">
    <name type="scientific">Halarchaeum grantii</name>
    <dbReference type="NCBI Taxonomy" id="1193105"/>
    <lineage>
        <taxon>Archaea</taxon>
        <taxon>Methanobacteriati</taxon>
        <taxon>Methanobacteriota</taxon>
        <taxon>Stenosarchaea group</taxon>
        <taxon>Halobacteria</taxon>
        <taxon>Halobacteriales</taxon>
        <taxon>Halobacteriaceae</taxon>
    </lineage>
</organism>